<evidence type="ECO:0000256" key="1">
    <source>
        <dbReference type="ARBA" id="ARBA00004370"/>
    </source>
</evidence>
<feature type="transmembrane region" description="Helical" evidence="5">
    <location>
        <begin position="142"/>
        <end position="166"/>
    </location>
</feature>
<feature type="transmembrane region" description="Helical" evidence="5">
    <location>
        <begin position="283"/>
        <end position="300"/>
    </location>
</feature>
<evidence type="ECO:0000256" key="4">
    <source>
        <dbReference type="ARBA" id="ARBA00023136"/>
    </source>
</evidence>
<organism evidence="8 10">
    <name type="scientific">Adineta ricciae</name>
    <name type="common">Rotifer</name>
    <dbReference type="NCBI Taxonomy" id="249248"/>
    <lineage>
        <taxon>Eukaryota</taxon>
        <taxon>Metazoa</taxon>
        <taxon>Spiralia</taxon>
        <taxon>Gnathifera</taxon>
        <taxon>Rotifera</taxon>
        <taxon>Eurotatoria</taxon>
        <taxon>Bdelloidea</taxon>
        <taxon>Adinetida</taxon>
        <taxon>Adinetidae</taxon>
        <taxon>Adineta</taxon>
    </lineage>
</organism>
<evidence type="ECO:0000313" key="7">
    <source>
        <dbReference type="EMBL" id="CAF0836050.1"/>
    </source>
</evidence>
<feature type="transmembrane region" description="Helical" evidence="5">
    <location>
        <begin position="63"/>
        <end position="81"/>
    </location>
</feature>
<dbReference type="InterPro" id="IPR017452">
    <property type="entry name" value="GPCR_Rhodpsn_7TM"/>
</dbReference>
<evidence type="ECO:0000313" key="10">
    <source>
        <dbReference type="Proteomes" id="UP000663852"/>
    </source>
</evidence>
<evidence type="ECO:0000313" key="9">
    <source>
        <dbReference type="Proteomes" id="UP000663828"/>
    </source>
</evidence>
<evidence type="ECO:0000256" key="2">
    <source>
        <dbReference type="ARBA" id="ARBA00022692"/>
    </source>
</evidence>
<evidence type="ECO:0000256" key="5">
    <source>
        <dbReference type="SAM" id="Phobius"/>
    </source>
</evidence>
<dbReference type="SUPFAM" id="SSF81321">
    <property type="entry name" value="Family A G protein-coupled receptor-like"/>
    <property type="match status" value="1"/>
</dbReference>
<keyword evidence="4 5" id="KW-0472">Membrane</keyword>
<dbReference type="PROSITE" id="PS50262">
    <property type="entry name" value="G_PROTEIN_RECEP_F1_2"/>
    <property type="match status" value="1"/>
</dbReference>
<keyword evidence="3 5" id="KW-1133">Transmembrane helix</keyword>
<feature type="transmembrane region" description="Helical" evidence="5">
    <location>
        <begin position="101"/>
        <end position="122"/>
    </location>
</feature>
<dbReference type="OrthoDB" id="10013948at2759"/>
<dbReference type="GO" id="GO:0016020">
    <property type="term" value="C:membrane"/>
    <property type="evidence" value="ECO:0007669"/>
    <property type="project" value="UniProtKB-SubCell"/>
</dbReference>
<keyword evidence="9" id="KW-1185">Reference proteome</keyword>
<dbReference type="EMBL" id="CAJNOR010000197">
    <property type="protein sequence ID" value="CAF0836050.1"/>
    <property type="molecule type" value="Genomic_DNA"/>
</dbReference>
<dbReference type="Proteomes" id="UP000663828">
    <property type="component" value="Unassembled WGS sequence"/>
</dbReference>
<evidence type="ECO:0000256" key="3">
    <source>
        <dbReference type="ARBA" id="ARBA00022989"/>
    </source>
</evidence>
<name>A0A814M1L4_ADIRI</name>
<comment type="subcellular location">
    <subcellularLocation>
        <location evidence="1">Membrane</location>
    </subcellularLocation>
</comment>
<accession>A0A814M1L4</accession>
<gene>
    <name evidence="8" type="ORF">EDS130_LOCUS18560</name>
    <name evidence="7" type="ORF">XAT740_LOCUS4716</name>
</gene>
<feature type="transmembrane region" description="Helical" evidence="5">
    <location>
        <begin position="34"/>
        <end position="51"/>
    </location>
</feature>
<evidence type="ECO:0000313" key="8">
    <source>
        <dbReference type="EMBL" id="CAF1073313.1"/>
    </source>
</evidence>
<sequence>MKRIPHIANATLDNIYSPLPFSNKELCPLQSLKIISLICTLLLLIFIGSNWRILVVKTLSNHAVLLLIATSFFYMTLDLLLTLNSCYFGYTQPSSSSLCSFWSWIDRTLVCTSLLLVATASVQRYVFLFNVHLLRVHRTRWIIHYIPLMICMIYPAIFYLFLIIFYPCQQSSNDDDDVYCSTPCYFQNSIFISIDCILHSVLPLVTIVSAHMILVCWIIRSMFRLNCQKIPLWKRQKRLILRILTFSLFYVITWSPSTILYVLEAFLSPTICLNQSIMKFLDYMNYICCPAQPFICLFIINEPIYFLKIKLQDFVERCSKKRRAISVLS</sequence>
<dbReference type="AlphaFoldDB" id="A0A814M1L4"/>
<dbReference type="Proteomes" id="UP000663852">
    <property type="component" value="Unassembled WGS sequence"/>
</dbReference>
<feature type="transmembrane region" description="Helical" evidence="5">
    <location>
        <begin position="239"/>
        <end position="263"/>
    </location>
</feature>
<evidence type="ECO:0000259" key="6">
    <source>
        <dbReference type="PROSITE" id="PS50262"/>
    </source>
</evidence>
<dbReference type="EMBL" id="CAJNOJ010000086">
    <property type="protein sequence ID" value="CAF1073313.1"/>
    <property type="molecule type" value="Genomic_DNA"/>
</dbReference>
<comment type="caution">
    <text evidence="8">The sequence shown here is derived from an EMBL/GenBank/DDBJ whole genome shotgun (WGS) entry which is preliminary data.</text>
</comment>
<dbReference type="Gene3D" id="1.20.1070.10">
    <property type="entry name" value="Rhodopsin 7-helix transmembrane proteins"/>
    <property type="match status" value="1"/>
</dbReference>
<proteinExistence type="predicted"/>
<reference evidence="8" key="1">
    <citation type="submission" date="2021-02" db="EMBL/GenBank/DDBJ databases">
        <authorList>
            <person name="Nowell W R."/>
        </authorList>
    </citation>
    <scope>NUCLEOTIDE SEQUENCE</scope>
</reference>
<feature type="domain" description="G-protein coupled receptors family 1 profile" evidence="6">
    <location>
        <begin position="39"/>
        <end position="296"/>
    </location>
</feature>
<keyword evidence="2 5" id="KW-0812">Transmembrane</keyword>
<protein>
    <recommendedName>
        <fullName evidence="6">G-protein coupled receptors family 1 profile domain-containing protein</fullName>
    </recommendedName>
</protein>
<feature type="transmembrane region" description="Helical" evidence="5">
    <location>
        <begin position="197"/>
        <end position="219"/>
    </location>
</feature>